<name>A0A641AQC8_9ACTN</name>
<keyword evidence="1" id="KW-0812">Transmembrane</keyword>
<keyword evidence="1" id="KW-0472">Membrane</keyword>
<comment type="caution">
    <text evidence="2">The sequence shown here is derived from an EMBL/GenBank/DDBJ whole genome shotgun (WGS) entry which is preliminary data.</text>
</comment>
<keyword evidence="1" id="KW-1133">Transmembrane helix</keyword>
<dbReference type="OrthoDB" id="3748600at2"/>
<gene>
    <name evidence="2" type="ORF">ESP62_008865</name>
</gene>
<dbReference type="RefSeq" id="WP_129182623.1">
    <property type="nucleotide sequence ID" value="NZ_JAGIOG010000001.1"/>
</dbReference>
<proteinExistence type="predicted"/>
<reference evidence="2" key="1">
    <citation type="submission" date="2019-09" db="EMBL/GenBank/DDBJ databases">
        <authorList>
            <person name="Li J."/>
        </authorList>
    </citation>
    <scope>NUCLEOTIDE SEQUENCE [LARGE SCALE GENOMIC DNA]</scope>
    <source>
        <strain evidence="2">NRBC 14897</strain>
    </source>
</reference>
<evidence type="ECO:0000313" key="2">
    <source>
        <dbReference type="EMBL" id="KAA1378455.1"/>
    </source>
</evidence>
<dbReference type="EMBL" id="SDPP02000002">
    <property type="protein sequence ID" value="KAA1378455.1"/>
    <property type="molecule type" value="Genomic_DNA"/>
</dbReference>
<feature type="transmembrane region" description="Helical" evidence="1">
    <location>
        <begin position="15"/>
        <end position="34"/>
    </location>
</feature>
<evidence type="ECO:0000313" key="3">
    <source>
        <dbReference type="Proteomes" id="UP001515100"/>
    </source>
</evidence>
<evidence type="ECO:0000256" key="1">
    <source>
        <dbReference type="SAM" id="Phobius"/>
    </source>
</evidence>
<dbReference type="Proteomes" id="UP001515100">
    <property type="component" value="Unassembled WGS sequence"/>
</dbReference>
<organism evidence="2 3">
    <name type="scientific">Aeromicrobium fastidiosum</name>
    <dbReference type="NCBI Taxonomy" id="52699"/>
    <lineage>
        <taxon>Bacteria</taxon>
        <taxon>Bacillati</taxon>
        <taxon>Actinomycetota</taxon>
        <taxon>Actinomycetes</taxon>
        <taxon>Propionibacteriales</taxon>
        <taxon>Nocardioidaceae</taxon>
        <taxon>Aeromicrobium</taxon>
    </lineage>
</organism>
<keyword evidence="3" id="KW-1185">Reference proteome</keyword>
<accession>A0A641AQC8</accession>
<dbReference type="AlphaFoldDB" id="A0A641AQC8"/>
<sequence>MTDHDLAGSARRRRLVGGALVAAFAVVLIAIVVVRSNGEKVLNENGETLVLVGKDSATDEVGLDGQLTDVGGCLGISADGKGRGGMVVIWPHGTTVKTPDPLRITVAGTTYGIGDTIEIGGGGIGPLEPSSHFYDKVPDGCRTAKVFVASNG</sequence>
<protein>
    <submittedName>
        <fullName evidence="2">Uncharacterized protein</fullName>
    </submittedName>
</protein>